<dbReference type="AlphaFoldDB" id="W9VDM4"/>
<evidence type="ECO:0000313" key="2">
    <source>
        <dbReference type="Proteomes" id="UP000019460"/>
    </source>
</evidence>
<gene>
    <name evidence="1" type="ORF">D779_2956</name>
</gene>
<dbReference type="STRING" id="1249627.D779_2956"/>
<dbReference type="EMBL" id="AONC01000046">
    <property type="protein sequence ID" value="EXJ14142.1"/>
    <property type="molecule type" value="Genomic_DNA"/>
</dbReference>
<dbReference type="Proteomes" id="UP000019460">
    <property type="component" value="Unassembled WGS sequence"/>
</dbReference>
<sequence>MTPTIPRYIGLNRDHPQASNALNWRGRNLRGFAPMEERAQLTQDQARCAPAKRLV</sequence>
<organism evidence="1 2">
    <name type="scientific">Imhoffiella purpurea</name>
    <dbReference type="NCBI Taxonomy" id="1249627"/>
    <lineage>
        <taxon>Bacteria</taxon>
        <taxon>Pseudomonadati</taxon>
        <taxon>Pseudomonadota</taxon>
        <taxon>Gammaproteobacteria</taxon>
        <taxon>Chromatiales</taxon>
        <taxon>Chromatiaceae</taxon>
        <taxon>Imhoffiella</taxon>
    </lineage>
</organism>
<comment type="caution">
    <text evidence="1">The sequence shown here is derived from an EMBL/GenBank/DDBJ whole genome shotgun (WGS) entry which is preliminary data.</text>
</comment>
<accession>W9VDM4</accession>
<reference evidence="1 2" key="1">
    <citation type="submission" date="2012-11" db="EMBL/GenBank/DDBJ databases">
        <title>Genome assembly of Thiorhodococcus sp. AK35.</title>
        <authorList>
            <person name="Nupur N."/>
            <person name="Khatri I."/>
            <person name="Subramanian S."/>
            <person name="Pinnaka A."/>
        </authorList>
    </citation>
    <scope>NUCLEOTIDE SEQUENCE [LARGE SCALE GENOMIC DNA]</scope>
    <source>
        <strain evidence="1 2">AK35</strain>
    </source>
</reference>
<protein>
    <submittedName>
        <fullName evidence="1">Uncharacterized protein</fullName>
    </submittedName>
</protein>
<evidence type="ECO:0000313" key="1">
    <source>
        <dbReference type="EMBL" id="EXJ14142.1"/>
    </source>
</evidence>
<name>W9VDM4_9GAMM</name>
<keyword evidence="2" id="KW-1185">Reference proteome</keyword>
<proteinExistence type="predicted"/>